<dbReference type="Gene3D" id="1.10.600.10">
    <property type="entry name" value="Farnesyl Diphosphate Synthase"/>
    <property type="match status" value="1"/>
</dbReference>
<evidence type="ECO:0000313" key="8">
    <source>
        <dbReference type="EMBL" id="CAI5439186.1"/>
    </source>
</evidence>
<evidence type="ECO:0000256" key="6">
    <source>
        <dbReference type="ARBA" id="ARBA00023229"/>
    </source>
</evidence>
<proteinExistence type="inferred from homology"/>
<comment type="similarity">
    <text evidence="2 7">Belongs to the FPP/GGPP synthase family.</text>
</comment>
<dbReference type="GO" id="GO:1990234">
    <property type="term" value="C:transferase complex"/>
    <property type="evidence" value="ECO:0007669"/>
    <property type="project" value="TreeGrafter"/>
</dbReference>
<comment type="caution">
    <text evidence="8">The sequence shown here is derived from an EMBL/GenBank/DDBJ whole genome shotgun (WGS) entry which is preliminary data.</text>
</comment>
<evidence type="ECO:0000256" key="1">
    <source>
        <dbReference type="ARBA" id="ARBA00001946"/>
    </source>
</evidence>
<keyword evidence="4" id="KW-0479">Metal-binding</keyword>
<dbReference type="PANTHER" id="PTHR12001:SF69">
    <property type="entry name" value="ALL TRANS-POLYPRENYL-DIPHOSPHATE SYNTHASE PDSS1"/>
    <property type="match status" value="1"/>
</dbReference>
<dbReference type="PROSITE" id="PS00444">
    <property type="entry name" value="POLYPRENYL_SYNTHASE_2"/>
    <property type="match status" value="1"/>
</dbReference>
<dbReference type="PANTHER" id="PTHR12001">
    <property type="entry name" value="GERANYLGERANYL PYROPHOSPHATE SYNTHASE"/>
    <property type="match status" value="1"/>
</dbReference>
<protein>
    <submittedName>
        <fullName evidence="8">Uncharacterized protein</fullName>
    </submittedName>
</protein>
<dbReference type="GO" id="GO:0042811">
    <property type="term" value="P:pheromone biosynthetic process"/>
    <property type="evidence" value="ECO:0007669"/>
    <property type="project" value="UniProtKB-ARBA"/>
</dbReference>
<dbReference type="SUPFAM" id="SSF48576">
    <property type="entry name" value="Terpenoid synthases"/>
    <property type="match status" value="1"/>
</dbReference>
<keyword evidence="6" id="KW-0414">Isoprene biosynthesis</keyword>
<dbReference type="GO" id="GO:0008299">
    <property type="term" value="P:isoprenoid biosynthetic process"/>
    <property type="evidence" value="ECO:0007669"/>
    <property type="project" value="UniProtKB-KW"/>
</dbReference>
<dbReference type="GO" id="GO:0005739">
    <property type="term" value="C:mitochondrion"/>
    <property type="evidence" value="ECO:0007669"/>
    <property type="project" value="TreeGrafter"/>
</dbReference>
<dbReference type="GO" id="GO:0046872">
    <property type="term" value="F:metal ion binding"/>
    <property type="evidence" value="ECO:0007669"/>
    <property type="project" value="UniProtKB-KW"/>
</dbReference>
<evidence type="ECO:0000256" key="4">
    <source>
        <dbReference type="ARBA" id="ARBA00022723"/>
    </source>
</evidence>
<dbReference type="AlphaFoldDB" id="A0A9P1I6S3"/>
<organism evidence="8 9">
    <name type="scientific">Caenorhabditis angaria</name>
    <dbReference type="NCBI Taxonomy" id="860376"/>
    <lineage>
        <taxon>Eukaryota</taxon>
        <taxon>Metazoa</taxon>
        <taxon>Ecdysozoa</taxon>
        <taxon>Nematoda</taxon>
        <taxon>Chromadorea</taxon>
        <taxon>Rhabditida</taxon>
        <taxon>Rhabditina</taxon>
        <taxon>Rhabditomorpha</taxon>
        <taxon>Rhabditoidea</taxon>
        <taxon>Rhabditidae</taxon>
        <taxon>Peloderinae</taxon>
        <taxon>Caenorhabditis</taxon>
    </lineage>
</organism>
<sequence length="393" mass="42838">MGVLRKTSKISGAILRRCSTAPLTAPSSSSTSSTDIANSFLQDHIRQMQTDILEKLIPHDSSGNVENLGDLNVTSNLGKMTEYYFMQGGKMLRPTVSLLMASACNSSTNRRILKESQASCQKSPQSSNLSVCKNQYKIGMISEMIHTASLVHDDVIDEANTRRGSASVNAVWGNKMSVLVGDFILARTTQILCSTKNPQVISVMAGIIEDLVLGEFMQMATPPKNTTPNQKMTAYIEKTHRKTASLFANSCRSVAILADETNASLQNLAYDYGRNLGIAFQLVDDLLDIIATENEMGKPTSIDLKLGLATAPVLFATQQFPELAELVARKFKNSGDIEKATEIVANSNGIKMTRKLIAQYSEAAEKAASSLPNRNEATERLIELAISQSDRKF</sequence>
<dbReference type="PROSITE" id="PS00723">
    <property type="entry name" value="POLYPRENYL_SYNTHASE_1"/>
    <property type="match status" value="1"/>
</dbReference>
<keyword evidence="5" id="KW-0460">Magnesium</keyword>
<dbReference type="SFLD" id="SFLDS00005">
    <property type="entry name" value="Isoprenoid_Synthase_Type_I"/>
    <property type="match status" value="1"/>
</dbReference>
<evidence type="ECO:0000256" key="3">
    <source>
        <dbReference type="ARBA" id="ARBA00022679"/>
    </source>
</evidence>
<reference evidence="8" key="1">
    <citation type="submission" date="2022-11" db="EMBL/GenBank/DDBJ databases">
        <authorList>
            <person name="Kikuchi T."/>
        </authorList>
    </citation>
    <scope>NUCLEOTIDE SEQUENCE</scope>
    <source>
        <strain evidence="8">PS1010</strain>
    </source>
</reference>
<gene>
    <name evidence="8" type="ORF">CAMP_LOCUS1823</name>
</gene>
<dbReference type="GO" id="GO:0004659">
    <property type="term" value="F:prenyltransferase activity"/>
    <property type="evidence" value="ECO:0007669"/>
    <property type="project" value="InterPro"/>
</dbReference>
<evidence type="ECO:0000256" key="7">
    <source>
        <dbReference type="RuleBase" id="RU004466"/>
    </source>
</evidence>
<keyword evidence="3 7" id="KW-0808">Transferase</keyword>
<dbReference type="EMBL" id="CANHGI010000001">
    <property type="protein sequence ID" value="CAI5439186.1"/>
    <property type="molecule type" value="Genomic_DNA"/>
</dbReference>
<dbReference type="Proteomes" id="UP001152747">
    <property type="component" value="Unassembled WGS sequence"/>
</dbReference>
<keyword evidence="9" id="KW-1185">Reference proteome</keyword>
<evidence type="ECO:0000256" key="2">
    <source>
        <dbReference type="ARBA" id="ARBA00006706"/>
    </source>
</evidence>
<evidence type="ECO:0000313" key="9">
    <source>
        <dbReference type="Proteomes" id="UP001152747"/>
    </source>
</evidence>
<evidence type="ECO:0000256" key="5">
    <source>
        <dbReference type="ARBA" id="ARBA00022842"/>
    </source>
</evidence>
<dbReference type="InterPro" id="IPR008949">
    <property type="entry name" value="Isoprenoid_synthase_dom_sf"/>
</dbReference>
<comment type="cofactor">
    <cofactor evidence="1">
        <name>Mg(2+)</name>
        <dbReference type="ChEBI" id="CHEBI:18420"/>
    </cofactor>
</comment>
<dbReference type="InterPro" id="IPR000092">
    <property type="entry name" value="Polyprenyl_synt"/>
</dbReference>
<dbReference type="InterPro" id="IPR033749">
    <property type="entry name" value="Polyprenyl_synt_CS"/>
</dbReference>
<name>A0A9P1I6S3_9PELO</name>
<dbReference type="Pfam" id="PF00348">
    <property type="entry name" value="polyprenyl_synt"/>
    <property type="match status" value="1"/>
</dbReference>
<accession>A0A9P1I6S3</accession>
<dbReference type="GO" id="GO:0006744">
    <property type="term" value="P:ubiquinone biosynthetic process"/>
    <property type="evidence" value="ECO:0007669"/>
    <property type="project" value="TreeGrafter"/>
</dbReference>
<dbReference type="CDD" id="cd00685">
    <property type="entry name" value="Trans_IPPS_HT"/>
    <property type="match status" value="1"/>
</dbReference>
<dbReference type="OrthoDB" id="6921389at2759"/>